<organism evidence="2 3">
    <name type="scientific">Phyllostomus discolor</name>
    <name type="common">pale spear-nosed bat</name>
    <dbReference type="NCBI Taxonomy" id="89673"/>
    <lineage>
        <taxon>Eukaryota</taxon>
        <taxon>Metazoa</taxon>
        <taxon>Chordata</taxon>
        <taxon>Craniata</taxon>
        <taxon>Vertebrata</taxon>
        <taxon>Euteleostomi</taxon>
        <taxon>Mammalia</taxon>
        <taxon>Eutheria</taxon>
        <taxon>Laurasiatheria</taxon>
        <taxon>Chiroptera</taxon>
        <taxon>Yangochiroptera</taxon>
        <taxon>Phyllostomidae</taxon>
        <taxon>Phyllostominae</taxon>
        <taxon>Phyllostomus</taxon>
    </lineage>
</organism>
<protein>
    <submittedName>
        <fullName evidence="2">Uncharacterized protein</fullName>
    </submittedName>
</protein>
<gene>
    <name evidence="2" type="ORF">HJG60_009555</name>
</gene>
<proteinExistence type="predicted"/>
<feature type="region of interest" description="Disordered" evidence="1">
    <location>
        <begin position="189"/>
        <end position="219"/>
    </location>
</feature>
<evidence type="ECO:0000313" key="2">
    <source>
        <dbReference type="EMBL" id="KAF6073431.1"/>
    </source>
</evidence>
<comment type="caution">
    <text evidence="2">The sequence shown here is derived from an EMBL/GenBank/DDBJ whole genome shotgun (WGS) entry which is preliminary data.</text>
</comment>
<feature type="region of interest" description="Disordered" evidence="1">
    <location>
        <begin position="1"/>
        <end position="21"/>
    </location>
</feature>
<dbReference type="Proteomes" id="UP000664940">
    <property type="component" value="Unassembled WGS sequence"/>
</dbReference>
<feature type="compositionally biased region" description="Basic and acidic residues" evidence="1">
    <location>
        <begin position="189"/>
        <end position="198"/>
    </location>
</feature>
<accession>A0A834DAK0</accession>
<reference evidence="2 3" key="1">
    <citation type="journal article" date="2020" name="Nature">
        <title>Six reference-quality genomes reveal evolution of bat adaptations.</title>
        <authorList>
            <person name="Jebb D."/>
            <person name="Huang Z."/>
            <person name="Pippel M."/>
            <person name="Hughes G.M."/>
            <person name="Lavrichenko K."/>
            <person name="Devanna P."/>
            <person name="Winkler S."/>
            <person name="Jermiin L.S."/>
            <person name="Skirmuntt E.C."/>
            <person name="Katzourakis A."/>
            <person name="Burkitt-Gray L."/>
            <person name="Ray D.A."/>
            <person name="Sullivan K.A.M."/>
            <person name="Roscito J.G."/>
            <person name="Kirilenko B.M."/>
            <person name="Davalos L.M."/>
            <person name="Corthals A.P."/>
            <person name="Power M.L."/>
            <person name="Jones G."/>
            <person name="Ransome R.D."/>
            <person name="Dechmann D.K.N."/>
            <person name="Locatelli A.G."/>
            <person name="Puechmaille S.J."/>
            <person name="Fedrigo O."/>
            <person name="Jarvis E.D."/>
            <person name="Hiller M."/>
            <person name="Vernes S.C."/>
            <person name="Myers E.W."/>
            <person name="Teeling E.C."/>
        </authorList>
    </citation>
    <scope>NUCLEOTIDE SEQUENCE [LARGE SCALE GENOMIC DNA]</scope>
    <source>
        <strain evidence="2">Bat1K_MPI-CBG_1</strain>
    </source>
</reference>
<dbReference type="AlphaFoldDB" id="A0A834DAK0"/>
<feature type="compositionally biased region" description="Polar residues" evidence="1">
    <location>
        <begin position="209"/>
        <end position="219"/>
    </location>
</feature>
<sequence length="219" mass="23800">MQRLSAGLQTPPPERAEQDPGGFCVSAKVTRGAVLNRSPSSCCAGQLLGTGGPQRLWGFIVWCLSSFFLRLCHAGLGEFPTRRGAWLTPPLSDWVSCSPCAAGGRWSFQPVRPGATARGLVLRQVVGRWSPRACPHHPPGTCPGVGEQRRNKETVGNRSVELRRDLEKWPGAGTHGLWECQEFWAQRRGRTEERREKNSSSPAPGCTAGQASCQNKAKG</sequence>
<name>A0A834DAK0_9CHIR</name>
<evidence type="ECO:0000256" key="1">
    <source>
        <dbReference type="SAM" id="MobiDB-lite"/>
    </source>
</evidence>
<dbReference type="EMBL" id="JABVXQ010000016">
    <property type="protein sequence ID" value="KAF6073431.1"/>
    <property type="molecule type" value="Genomic_DNA"/>
</dbReference>
<evidence type="ECO:0000313" key="3">
    <source>
        <dbReference type="Proteomes" id="UP000664940"/>
    </source>
</evidence>